<dbReference type="Pfam" id="PF00852">
    <property type="entry name" value="Glyco_transf_10"/>
    <property type="match status" value="1"/>
</dbReference>
<proteinExistence type="inferred from homology"/>
<dbReference type="InterPro" id="IPR055270">
    <property type="entry name" value="Glyco_tran_10_C"/>
</dbReference>
<organism evidence="9 10">
    <name type="scientific">Aplysia californica</name>
    <name type="common">California sea hare</name>
    <dbReference type="NCBI Taxonomy" id="6500"/>
    <lineage>
        <taxon>Eukaryota</taxon>
        <taxon>Metazoa</taxon>
        <taxon>Spiralia</taxon>
        <taxon>Lophotrochozoa</taxon>
        <taxon>Mollusca</taxon>
        <taxon>Gastropoda</taxon>
        <taxon>Heterobranchia</taxon>
        <taxon>Euthyneura</taxon>
        <taxon>Tectipleura</taxon>
        <taxon>Aplysiida</taxon>
        <taxon>Aplysioidea</taxon>
        <taxon>Aplysiidae</taxon>
        <taxon>Aplysia</taxon>
    </lineage>
</organism>
<comment type="subcellular location">
    <subcellularLocation>
        <location evidence="1">Golgi apparatus membrane</location>
        <topology evidence="1">Single-pass type II membrane protein</topology>
    </subcellularLocation>
    <subcellularLocation>
        <location evidence="7">Golgi apparatus</location>
        <location evidence="7">Golgi stack membrane</location>
        <topology evidence="7">Single-pass type II membrane protein</topology>
    </subcellularLocation>
</comment>
<evidence type="ECO:0000256" key="7">
    <source>
        <dbReference type="RuleBase" id="RU003832"/>
    </source>
</evidence>
<keyword evidence="6 7" id="KW-0333">Golgi apparatus</keyword>
<evidence type="ECO:0000313" key="9">
    <source>
        <dbReference type="Proteomes" id="UP000694888"/>
    </source>
</evidence>
<evidence type="ECO:0000259" key="8">
    <source>
        <dbReference type="Pfam" id="PF00852"/>
    </source>
</evidence>
<feature type="domain" description="Fucosyltransferase C-terminal" evidence="8">
    <location>
        <begin position="2"/>
        <end position="120"/>
    </location>
</feature>
<dbReference type="RefSeq" id="XP_005112524.2">
    <property type="nucleotide sequence ID" value="XM_005112467.2"/>
</dbReference>
<protein>
    <recommendedName>
        <fullName evidence="7">Fucosyltransferase</fullName>
        <ecNumber evidence="7">2.4.1.-</ecNumber>
    </recommendedName>
</protein>
<dbReference type="EC" id="2.4.1.-" evidence="7"/>
<sequence length="132" mass="15244">MLKTYRFYLSLENSFCQDYVSEKLLLLYKQRNHTIPVVRGGFDYDRNLPPDTVINAAHFRSARELGVYLKELGSNPDRYAKVLKEVDKLTGLGHFIDWCDICEKINTVTASKKIPDIKAWSHEGKCHPPKDV</sequence>
<evidence type="ECO:0000256" key="1">
    <source>
        <dbReference type="ARBA" id="ARBA00004323"/>
    </source>
</evidence>
<keyword evidence="7" id="KW-0812">Transmembrane</keyword>
<dbReference type="SUPFAM" id="SSF53756">
    <property type="entry name" value="UDP-Glycosyltransferase/glycogen phosphorylase"/>
    <property type="match status" value="1"/>
</dbReference>
<reference evidence="10" key="1">
    <citation type="submission" date="2025-08" db="UniProtKB">
        <authorList>
            <consortium name="RefSeq"/>
        </authorList>
    </citation>
    <scope>IDENTIFICATION</scope>
</reference>
<dbReference type="InterPro" id="IPR001503">
    <property type="entry name" value="Glyco_trans_10"/>
</dbReference>
<name>A0ABM0KA18_APLCA</name>
<keyword evidence="7" id="KW-0472">Membrane</keyword>
<evidence type="ECO:0000256" key="5">
    <source>
        <dbReference type="ARBA" id="ARBA00022679"/>
    </source>
</evidence>
<keyword evidence="4 7" id="KW-0328">Glycosyltransferase</keyword>
<evidence type="ECO:0000256" key="3">
    <source>
        <dbReference type="ARBA" id="ARBA00008919"/>
    </source>
</evidence>
<evidence type="ECO:0000313" key="10">
    <source>
        <dbReference type="RefSeq" id="XP_005112524.2"/>
    </source>
</evidence>
<dbReference type="Gene3D" id="3.40.50.11660">
    <property type="entry name" value="Glycosyl transferase family 10, C-terminal domain"/>
    <property type="match status" value="1"/>
</dbReference>
<gene>
    <name evidence="10" type="primary">LOC101862850</name>
</gene>
<comment type="pathway">
    <text evidence="2">Protein modification; protein glycosylation.</text>
</comment>
<accession>A0ABM0KA18</accession>
<evidence type="ECO:0000256" key="2">
    <source>
        <dbReference type="ARBA" id="ARBA00004922"/>
    </source>
</evidence>
<dbReference type="GeneID" id="101862850"/>
<comment type="similarity">
    <text evidence="3 7">Belongs to the glycosyltransferase 10 family.</text>
</comment>
<dbReference type="PANTHER" id="PTHR48438">
    <property type="entry name" value="ALPHA-(1,3)-FUCOSYLTRANSFERASE C-RELATED"/>
    <property type="match status" value="1"/>
</dbReference>
<keyword evidence="5 7" id="KW-0808">Transferase</keyword>
<evidence type="ECO:0000256" key="6">
    <source>
        <dbReference type="ARBA" id="ARBA00023034"/>
    </source>
</evidence>
<keyword evidence="9" id="KW-1185">Reference proteome</keyword>
<dbReference type="Proteomes" id="UP000694888">
    <property type="component" value="Unplaced"/>
</dbReference>
<evidence type="ECO:0000256" key="4">
    <source>
        <dbReference type="ARBA" id="ARBA00022676"/>
    </source>
</evidence>
<dbReference type="InterPro" id="IPR038577">
    <property type="entry name" value="GT10-like_C_sf"/>
</dbReference>
<dbReference type="PANTHER" id="PTHR48438:SF1">
    <property type="entry name" value="ALPHA-(1,3)-FUCOSYLTRANSFERASE C-RELATED"/>
    <property type="match status" value="1"/>
</dbReference>